<keyword evidence="1" id="KW-0472">Membrane</keyword>
<accession>A0A8D8PY04</accession>
<reference evidence="2" key="1">
    <citation type="submission" date="2021-05" db="EMBL/GenBank/DDBJ databases">
        <authorList>
            <person name="Alioto T."/>
            <person name="Alioto T."/>
            <person name="Gomez Garrido J."/>
        </authorList>
    </citation>
    <scope>NUCLEOTIDE SEQUENCE</scope>
</reference>
<organism evidence="2">
    <name type="scientific">Cacopsylla melanoneura</name>
    <dbReference type="NCBI Taxonomy" id="428564"/>
    <lineage>
        <taxon>Eukaryota</taxon>
        <taxon>Metazoa</taxon>
        <taxon>Ecdysozoa</taxon>
        <taxon>Arthropoda</taxon>
        <taxon>Hexapoda</taxon>
        <taxon>Insecta</taxon>
        <taxon>Pterygota</taxon>
        <taxon>Neoptera</taxon>
        <taxon>Paraneoptera</taxon>
        <taxon>Hemiptera</taxon>
        <taxon>Sternorrhyncha</taxon>
        <taxon>Psylloidea</taxon>
        <taxon>Psyllidae</taxon>
        <taxon>Psyllinae</taxon>
        <taxon>Cacopsylla</taxon>
    </lineage>
</organism>
<keyword evidence="1" id="KW-0812">Transmembrane</keyword>
<keyword evidence="1" id="KW-1133">Transmembrane helix</keyword>
<evidence type="ECO:0000313" key="2">
    <source>
        <dbReference type="EMBL" id="CAG6618294.1"/>
    </source>
</evidence>
<name>A0A8D8PY04_9HEMI</name>
<feature type="transmembrane region" description="Helical" evidence="1">
    <location>
        <begin position="53"/>
        <end position="72"/>
    </location>
</feature>
<evidence type="ECO:0000256" key="1">
    <source>
        <dbReference type="SAM" id="Phobius"/>
    </source>
</evidence>
<sequence length="112" mass="12430">MKINGSCDYQNRLTVFLIMLLIGGCLVLCMLAGHPMCNQWTVGWAPYLQPESSALAAISSNCALIVVIIILWKMIVNSHEVSSSCTFCATSFWIEVSFDLILSIPLFFKAKH</sequence>
<dbReference type="EMBL" id="HBUF01041698">
    <property type="protein sequence ID" value="CAG6618294.1"/>
    <property type="molecule type" value="Transcribed_RNA"/>
</dbReference>
<dbReference type="AlphaFoldDB" id="A0A8D8PY04"/>
<dbReference type="PROSITE" id="PS51257">
    <property type="entry name" value="PROKAR_LIPOPROTEIN"/>
    <property type="match status" value="1"/>
</dbReference>
<protein>
    <submittedName>
        <fullName evidence="2">Uncharacterized protein</fullName>
    </submittedName>
</protein>
<feature type="transmembrane region" description="Helical" evidence="1">
    <location>
        <begin position="12"/>
        <end position="33"/>
    </location>
</feature>
<proteinExistence type="predicted"/>
<feature type="transmembrane region" description="Helical" evidence="1">
    <location>
        <begin position="84"/>
        <end position="108"/>
    </location>
</feature>